<protein>
    <submittedName>
        <fullName evidence="1">Uncharacterized protein</fullName>
    </submittedName>
</protein>
<proteinExistence type="predicted"/>
<keyword evidence="2" id="KW-1185">Reference proteome</keyword>
<comment type="caution">
    <text evidence="1">The sequence shown here is derived from an EMBL/GenBank/DDBJ whole genome shotgun (WGS) entry which is preliminary data.</text>
</comment>
<organism evidence="1 2">
    <name type="scientific">Myxacorys almedinensis A</name>
    <dbReference type="NCBI Taxonomy" id="2690445"/>
    <lineage>
        <taxon>Bacteria</taxon>
        <taxon>Bacillati</taxon>
        <taxon>Cyanobacteriota</taxon>
        <taxon>Cyanophyceae</taxon>
        <taxon>Leptolyngbyales</taxon>
        <taxon>Leptolyngbyaceae</taxon>
        <taxon>Myxacorys</taxon>
        <taxon>Myxacorys almedinensis</taxon>
    </lineage>
</organism>
<dbReference type="RefSeq" id="WP_162424704.1">
    <property type="nucleotide sequence ID" value="NZ_WVIE01000026.1"/>
</dbReference>
<gene>
    <name evidence="1" type="ORF">GS601_18085</name>
</gene>
<sequence length="46" mass="5095">MIRFKVSIRLLVPAIARCLALLLANRKQRCAIAGAEARQTIDSLTE</sequence>
<dbReference type="EMBL" id="WVIE01000026">
    <property type="protein sequence ID" value="NDJ19174.1"/>
    <property type="molecule type" value="Genomic_DNA"/>
</dbReference>
<dbReference type="AlphaFoldDB" id="A0A8J8CK31"/>
<dbReference type="Proteomes" id="UP000646053">
    <property type="component" value="Unassembled WGS sequence"/>
</dbReference>
<evidence type="ECO:0000313" key="1">
    <source>
        <dbReference type="EMBL" id="NDJ19174.1"/>
    </source>
</evidence>
<evidence type="ECO:0000313" key="2">
    <source>
        <dbReference type="Proteomes" id="UP000646053"/>
    </source>
</evidence>
<name>A0A8J8CK31_9CYAN</name>
<reference evidence="1" key="1">
    <citation type="submission" date="2019-12" db="EMBL/GenBank/DDBJ databases">
        <title>High-Quality draft genome sequences of three cyanobacteria isolated from the limestone walls of the Old Cathedral of Coimbra.</title>
        <authorList>
            <person name="Tiago I."/>
            <person name="Soares F."/>
            <person name="Portugal A."/>
        </authorList>
    </citation>
    <scope>NUCLEOTIDE SEQUENCE</scope>
    <source>
        <strain evidence="1">A</strain>
    </source>
</reference>
<accession>A0A8J8CK31</accession>